<organism evidence="2 3">
    <name type="scientific">Ilex paraguariensis</name>
    <name type="common">yerba mate</name>
    <dbReference type="NCBI Taxonomy" id="185542"/>
    <lineage>
        <taxon>Eukaryota</taxon>
        <taxon>Viridiplantae</taxon>
        <taxon>Streptophyta</taxon>
        <taxon>Embryophyta</taxon>
        <taxon>Tracheophyta</taxon>
        <taxon>Spermatophyta</taxon>
        <taxon>Magnoliopsida</taxon>
        <taxon>eudicotyledons</taxon>
        <taxon>Gunneridae</taxon>
        <taxon>Pentapetalae</taxon>
        <taxon>asterids</taxon>
        <taxon>campanulids</taxon>
        <taxon>Aquifoliales</taxon>
        <taxon>Aquifoliaceae</taxon>
        <taxon>Ilex</taxon>
    </lineage>
</organism>
<proteinExistence type="predicted"/>
<comment type="caution">
    <text evidence="2">The sequence shown here is derived from an EMBL/GenBank/DDBJ whole genome shotgun (WGS) entry which is preliminary data.</text>
</comment>
<gene>
    <name evidence="2" type="ORF">ILEXP_LOCUS29030</name>
</gene>
<evidence type="ECO:0000256" key="1">
    <source>
        <dbReference type="SAM" id="MobiDB-lite"/>
    </source>
</evidence>
<accession>A0ABC8SZI8</accession>
<dbReference type="EMBL" id="CAUOFW020003493">
    <property type="protein sequence ID" value="CAK9160288.1"/>
    <property type="molecule type" value="Genomic_DNA"/>
</dbReference>
<evidence type="ECO:0000313" key="3">
    <source>
        <dbReference type="Proteomes" id="UP001642360"/>
    </source>
</evidence>
<dbReference type="AlphaFoldDB" id="A0ABC8SZI8"/>
<reference evidence="2 3" key="1">
    <citation type="submission" date="2024-02" db="EMBL/GenBank/DDBJ databases">
        <authorList>
            <person name="Vignale AGUSTIN F."/>
            <person name="Sosa J E."/>
            <person name="Modenutti C."/>
        </authorList>
    </citation>
    <scope>NUCLEOTIDE SEQUENCE [LARGE SCALE GENOMIC DNA]</scope>
</reference>
<dbReference type="Proteomes" id="UP001642360">
    <property type="component" value="Unassembled WGS sequence"/>
</dbReference>
<sequence length="164" mass="17500">MSGSKLSVAREVTYELGDWRPLLDEGGEIQEVIVIGEEVGTDGAIDVEVGVQVGVGEAASVGEPRCSMGVEGDKGVQVGSGGEALKARLGLENGQRRHGRGNMGTTKGEVPWAPLGEHTVASAGARHGLVSALVNGRYWRDLRCWASQEQQRWMLGMGLCRCRR</sequence>
<protein>
    <submittedName>
        <fullName evidence="2">Uncharacterized protein</fullName>
    </submittedName>
</protein>
<evidence type="ECO:0000313" key="2">
    <source>
        <dbReference type="EMBL" id="CAK9160288.1"/>
    </source>
</evidence>
<keyword evidence="3" id="KW-1185">Reference proteome</keyword>
<name>A0ABC8SZI8_9AQUA</name>
<feature type="region of interest" description="Disordered" evidence="1">
    <location>
        <begin position="93"/>
        <end position="112"/>
    </location>
</feature>